<dbReference type="PANTHER" id="PTHR42919:SF8">
    <property type="entry name" value="N-ALPHA-ACETYLTRANSFERASE 50"/>
    <property type="match status" value="1"/>
</dbReference>
<keyword evidence="5" id="KW-1185">Reference proteome</keyword>
<gene>
    <name evidence="4" type="ORF">H9661_17665</name>
</gene>
<accession>A0ABR8PYD7</accession>
<feature type="domain" description="N-acetyltransferase" evidence="3">
    <location>
        <begin position="1"/>
        <end position="154"/>
    </location>
</feature>
<evidence type="ECO:0000259" key="3">
    <source>
        <dbReference type="PROSITE" id="PS51186"/>
    </source>
</evidence>
<keyword evidence="1" id="KW-0808">Transferase</keyword>
<evidence type="ECO:0000313" key="5">
    <source>
        <dbReference type="Proteomes" id="UP000627781"/>
    </source>
</evidence>
<dbReference type="EMBL" id="JACSRA010000038">
    <property type="protein sequence ID" value="MBD7913182.1"/>
    <property type="molecule type" value="Genomic_DNA"/>
</dbReference>
<evidence type="ECO:0000256" key="2">
    <source>
        <dbReference type="ARBA" id="ARBA00023315"/>
    </source>
</evidence>
<evidence type="ECO:0000256" key="1">
    <source>
        <dbReference type="ARBA" id="ARBA00022679"/>
    </source>
</evidence>
<dbReference type="Pfam" id="PF00583">
    <property type="entry name" value="Acetyltransf_1"/>
    <property type="match status" value="2"/>
</dbReference>
<dbReference type="Proteomes" id="UP000627781">
    <property type="component" value="Unassembled WGS sequence"/>
</dbReference>
<protein>
    <submittedName>
        <fullName evidence="4">GNAT family N-acetyltransferase</fullName>
    </submittedName>
</protein>
<feature type="domain" description="N-acetyltransferase" evidence="3">
    <location>
        <begin position="163"/>
        <end position="294"/>
    </location>
</feature>
<evidence type="ECO:0000313" key="4">
    <source>
        <dbReference type="EMBL" id="MBD7913182.1"/>
    </source>
</evidence>
<name>A0ABR8PYD7_9CLOT</name>
<keyword evidence="2" id="KW-0012">Acyltransferase</keyword>
<dbReference type="SUPFAM" id="SSF55729">
    <property type="entry name" value="Acyl-CoA N-acyltransferases (Nat)"/>
    <property type="match status" value="2"/>
</dbReference>
<dbReference type="PANTHER" id="PTHR42919">
    <property type="entry name" value="N-ALPHA-ACETYLTRANSFERASE"/>
    <property type="match status" value="1"/>
</dbReference>
<comment type="caution">
    <text evidence="4">The sequence shown here is derived from an EMBL/GenBank/DDBJ whole genome shotgun (WGS) entry which is preliminary data.</text>
</comment>
<dbReference type="InterPro" id="IPR000182">
    <property type="entry name" value="GNAT_dom"/>
</dbReference>
<dbReference type="RefSeq" id="WP_191770081.1">
    <property type="nucleotide sequence ID" value="NZ_JACSRA010000038.1"/>
</dbReference>
<dbReference type="PROSITE" id="PS51186">
    <property type="entry name" value="GNAT"/>
    <property type="match status" value="2"/>
</dbReference>
<sequence length="294" mass="34352">MSIKRFNETISFKKYVSPKEYKEINELEAYCILTDKITLKLELDYKLNLYTNSEIDSDNINEFLYYINGNLVSYLGISCFGKNIGEINGMTHPNYRKKGFFKKLFSLAMNECNQRNFRKILLLTDAKSSSGIEFIKSVHGKYDFSEYRMNLPNIPSFEKKNLITLRLAKKSDKKEIARQNSLYWGLDEKTKESANEEISNQYTYLTILKDQIIGKISLEYNDNSVYIFGFGILPNFRSQGYGKETLKEVLNLLHEKDISYIELDVECKNSTALNLYKYCGFEEKTVMNYYSINT</sequence>
<dbReference type="CDD" id="cd04301">
    <property type="entry name" value="NAT_SF"/>
    <property type="match status" value="2"/>
</dbReference>
<dbReference type="InterPro" id="IPR016181">
    <property type="entry name" value="Acyl_CoA_acyltransferase"/>
</dbReference>
<dbReference type="Gene3D" id="3.40.630.30">
    <property type="match status" value="2"/>
</dbReference>
<dbReference type="InterPro" id="IPR051556">
    <property type="entry name" value="N-term/lysine_N-AcTrnsfr"/>
</dbReference>
<organism evidence="4 5">
    <name type="scientific">Clostridium cibarium</name>
    <dbReference type="NCBI Taxonomy" id="2762247"/>
    <lineage>
        <taxon>Bacteria</taxon>
        <taxon>Bacillati</taxon>
        <taxon>Bacillota</taxon>
        <taxon>Clostridia</taxon>
        <taxon>Eubacteriales</taxon>
        <taxon>Clostridiaceae</taxon>
        <taxon>Clostridium</taxon>
    </lineage>
</organism>
<reference evidence="4 5" key="1">
    <citation type="submission" date="2020-08" db="EMBL/GenBank/DDBJ databases">
        <title>A Genomic Blueprint of the Chicken Gut Microbiome.</title>
        <authorList>
            <person name="Gilroy R."/>
            <person name="Ravi A."/>
            <person name="Getino M."/>
            <person name="Pursley I."/>
            <person name="Horton D.L."/>
            <person name="Alikhan N.-F."/>
            <person name="Baker D."/>
            <person name="Gharbi K."/>
            <person name="Hall N."/>
            <person name="Watson M."/>
            <person name="Adriaenssens E.M."/>
            <person name="Foster-Nyarko E."/>
            <person name="Jarju S."/>
            <person name="Secka A."/>
            <person name="Antonio M."/>
            <person name="Oren A."/>
            <person name="Chaudhuri R."/>
            <person name="La Ragione R.M."/>
            <person name="Hildebrand F."/>
            <person name="Pallen M.J."/>
        </authorList>
    </citation>
    <scope>NUCLEOTIDE SEQUENCE [LARGE SCALE GENOMIC DNA]</scope>
    <source>
        <strain evidence="4 5">Sa3CVN1</strain>
    </source>
</reference>
<proteinExistence type="predicted"/>